<gene>
    <name evidence="2" type="ORF">HTZ77_43085</name>
</gene>
<comment type="caution">
    <text evidence="2">The sequence shown here is derived from an EMBL/GenBank/DDBJ whole genome shotgun (WGS) entry which is preliminary data.</text>
</comment>
<name>A0A7Y6IH34_9ACTN</name>
<feature type="domain" description="AB hydrolase-1" evidence="1">
    <location>
        <begin position="19"/>
        <end position="254"/>
    </location>
</feature>
<dbReference type="EMBL" id="JABWGN010000027">
    <property type="protein sequence ID" value="NUW38137.1"/>
    <property type="molecule type" value="Genomic_DNA"/>
</dbReference>
<dbReference type="SUPFAM" id="SSF53474">
    <property type="entry name" value="alpha/beta-Hydrolases"/>
    <property type="match status" value="1"/>
</dbReference>
<dbReference type="PANTHER" id="PTHR43798:SF24">
    <property type="entry name" value="CIS-3-ALKYL-4-ALKYLOXETAN-2-ONE DECARBOXYLASE"/>
    <property type="match status" value="1"/>
</dbReference>
<proteinExistence type="predicted"/>
<dbReference type="RefSeq" id="WP_175595579.1">
    <property type="nucleotide sequence ID" value="NZ_JABWGN010000027.1"/>
</dbReference>
<evidence type="ECO:0000259" key="1">
    <source>
        <dbReference type="Pfam" id="PF00561"/>
    </source>
</evidence>
<dbReference type="Pfam" id="PF00561">
    <property type="entry name" value="Abhydrolase_1"/>
    <property type="match status" value="1"/>
</dbReference>
<dbReference type="GO" id="GO:0016787">
    <property type="term" value="F:hydrolase activity"/>
    <property type="evidence" value="ECO:0007669"/>
    <property type="project" value="UniProtKB-KW"/>
</dbReference>
<dbReference type="GO" id="GO:0016020">
    <property type="term" value="C:membrane"/>
    <property type="evidence" value="ECO:0007669"/>
    <property type="project" value="TreeGrafter"/>
</dbReference>
<reference evidence="2 3" key="1">
    <citation type="submission" date="2020-06" db="EMBL/GenBank/DDBJ databases">
        <title>Nonomuraea sp. SMC257, a novel actinomycete isolated from soil.</title>
        <authorList>
            <person name="Chanama M."/>
        </authorList>
    </citation>
    <scope>NUCLEOTIDE SEQUENCE [LARGE SCALE GENOMIC DNA]</scope>
    <source>
        <strain evidence="2 3">SMC257</strain>
    </source>
</reference>
<dbReference type="InterPro" id="IPR050266">
    <property type="entry name" value="AB_hydrolase_sf"/>
</dbReference>
<dbReference type="InterPro" id="IPR029058">
    <property type="entry name" value="AB_hydrolase_fold"/>
</dbReference>
<dbReference type="PRINTS" id="PR00111">
    <property type="entry name" value="ABHYDROLASE"/>
</dbReference>
<dbReference type="Proteomes" id="UP000586042">
    <property type="component" value="Unassembled WGS sequence"/>
</dbReference>
<keyword evidence="3" id="KW-1185">Reference proteome</keyword>
<protein>
    <submittedName>
        <fullName evidence="2">Alpha/beta hydrolase</fullName>
    </submittedName>
</protein>
<accession>A0A7Y6IH34</accession>
<dbReference type="Gene3D" id="3.40.50.1820">
    <property type="entry name" value="alpha/beta hydrolase"/>
    <property type="match status" value="1"/>
</dbReference>
<evidence type="ECO:0000313" key="3">
    <source>
        <dbReference type="Proteomes" id="UP000586042"/>
    </source>
</evidence>
<evidence type="ECO:0000313" key="2">
    <source>
        <dbReference type="EMBL" id="NUW38137.1"/>
    </source>
</evidence>
<dbReference type="PANTHER" id="PTHR43798">
    <property type="entry name" value="MONOACYLGLYCEROL LIPASE"/>
    <property type="match status" value="1"/>
</dbReference>
<dbReference type="AlphaFoldDB" id="A0A7Y6IH34"/>
<dbReference type="InterPro" id="IPR000073">
    <property type="entry name" value="AB_hydrolase_1"/>
</dbReference>
<keyword evidence="2" id="KW-0378">Hydrolase</keyword>
<sequence length="284" mass="30489">MAKIAGLTYVDEGEGPVALFLHGVGTSSHLWRHVIAELRGERRCVAPDLPVHGGSDLREDLSLPALADAIEEFCAELGLGPVDLVANDTGGAVAQQLAVRHPARLRTLTLTNCDVHDDTPPPAFRPTVELAERGELAGLVGVVLDQPELLSATAYGQSYERIGDPAAVVEAYLRPILGKPGGGEAFERLLTSIDAKDMIAIEPALTLLAVPALVVWGTGDVFFETRWARWLRDTIPGVRKVVEIEGGRLFFPEERAAELVPHLRAFWESERATAAGSVSARGRG</sequence>
<organism evidence="2 3">
    <name type="scientific">Nonomuraea montanisoli</name>
    <dbReference type="NCBI Taxonomy" id="2741721"/>
    <lineage>
        <taxon>Bacteria</taxon>
        <taxon>Bacillati</taxon>
        <taxon>Actinomycetota</taxon>
        <taxon>Actinomycetes</taxon>
        <taxon>Streptosporangiales</taxon>
        <taxon>Streptosporangiaceae</taxon>
        <taxon>Nonomuraea</taxon>
    </lineage>
</organism>